<proteinExistence type="inferred from homology"/>
<name>A0A9X4E415_9NEIS</name>
<comment type="similarity">
    <text evidence="3">Belongs to the autotransporter-2 (AT-2) (TC 1.B.40) family.</text>
</comment>
<feature type="domain" description="Trimeric autotransporter adhesin YadA-like stalk" evidence="14">
    <location>
        <begin position="480"/>
        <end position="522"/>
    </location>
</feature>
<evidence type="ECO:0000259" key="14">
    <source>
        <dbReference type="Pfam" id="PF05662"/>
    </source>
</evidence>
<feature type="signal peptide" evidence="12">
    <location>
        <begin position="1"/>
        <end position="31"/>
    </location>
</feature>
<evidence type="ECO:0000313" key="15">
    <source>
        <dbReference type="EMBL" id="MDD9328335.1"/>
    </source>
</evidence>
<evidence type="ECO:0000256" key="8">
    <source>
        <dbReference type="ARBA" id="ARBA00022927"/>
    </source>
</evidence>
<gene>
    <name evidence="15" type="ORF">ORY91_001758</name>
</gene>
<dbReference type="Gene3D" id="6.10.250.2040">
    <property type="match status" value="1"/>
</dbReference>
<keyword evidence="5" id="KW-1134">Transmembrane beta strand</keyword>
<organism evidence="15">
    <name type="scientific">Neisseria leonii</name>
    <dbReference type="NCBI Taxonomy" id="2995413"/>
    <lineage>
        <taxon>Bacteria</taxon>
        <taxon>Pseudomonadati</taxon>
        <taxon>Pseudomonadota</taxon>
        <taxon>Betaproteobacteria</taxon>
        <taxon>Neisseriales</taxon>
        <taxon>Neisseriaceae</taxon>
        <taxon>Neisseria</taxon>
    </lineage>
</organism>
<keyword evidence="6" id="KW-0812">Transmembrane</keyword>
<dbReference type="Pfam" id="PF05662">
    <property type="entry name" value="YadA_stalk"/>
    <property type="match status" value="3"/>
</dbReference>
<dbReference type="GO" id="GO:0009986">
    <property type="term" value="C:cell surface"/>
    <property type="evidence" value="ECO:0007669"/>
    <property type="project" value="UniProtKB-SubCell"/>
</dbReference>
<keyword evidence="4" id="KW-0813">Transport</keyword>
<dbReference type="SUPFAM" id="SSF54523">
    <property type="entry name" value="Pili subunits"/>
    <property type="match status" value="1"/>
</dbReference>
<dbReference type="EMBL" id="JAPQFL010000005">
    <property type="protein sequence ID" value="MDD9328335.1"/>
    <property type="molecule type" value="Genomic_DNA"/>
</dbReference>
<dbReference type="Gene3D" id="2.150.10.10">
    <property type="entry name" value="Serralysin-like metalloprotease, C-terminal"/>
    <property type="match status" value="1"/>
</dbReference>
<evidence type="ECO:0000256" key="6">
    <source>
        <dbReference type="ARBA" id="ARBA00022692"/>
    </source>
</evidence>
<evidence type="ECO:0000256" key="3">
    <source>
        <dbReference type="ARBA" id="ARBA00005848"/>
    </source>
</evidence>
<dbReference type="InterPro" id="IPR005594">
    <property type="entry name" value="YadA_C"/>
</dbReference>
<evidence type="ECO:0000256" key="2">
    <source>
        <dbReference type="ARBA" id="ARBA00004442"/>
    </source>
</evidence>
<keyword evidence="9" id="KW-0472">Membrane</keyword>
<evidence type="ECO:0000259" key="13">
    <source>
        <dbReference type="Pfam" id="PF03895"/>
    </source>
</evidence>
<evidence type="ECO:0000256" key="1">
    <source>
        <dbReference type="ARBA" id="ARBA00004241"/>
    </source>
</evidence>
<dbReference type="AlphaFoldDB" id="A0A9X4E415"/>
<reference evidence="15" key="1">
    <citation type="submission" date="2022-10" db="EMBL/GenBank/DDBJ databases">
        <authorList>
            <person name="Boutroux M."/>
        </authorList>
    </citation>
    <scope>NUCLEOTIDE SEQUENCE</scope>
    <source>
        <strain evidence="15">51.81</strain>
    </source>
</reference>
<feature type="domain" description="Trimeric autotransporter adhesin YadA-like stalk" evidence="14">
    <location>
        <begin position="1009"/>
        <end position="1046"/>
    </location>
</feature>
<evidence type="ECO:0000256" key="4">
    <source>
        <dbReference type="ARBA" id="ARBA00022448"/>
    </source>
</evidence>
<keyword evidence="7 12" id="KW-0732">Signal</keyword>
<evidence type="ECO:0000256" key="5">
    <source>
        <dbReference type="ARBA" id="ARBA00022452"/>
    </source>
</evidence>
<evidence type="ECO:0000256" key="10">
    <source>
        <dbReference type="ARBA" id="ARBA00023237"/>
    </source>
</evidence>
<feature type="chain" id="PRO_5040829136" evidence="12">
    <location>
        <begin position="32"/>
        <end position="1116"/>
    </location>
</feature>
<dbReference type="SUPFAM" id="SSF101967">
    <property type="entry name" value="Adhesin YadA, collagen-binding domain"/>
    <property type="match status" value="2"/>
</dbReference>
<dbReference type="InterPro" id="IPR008635">
    <property type="entry name" value="Coiled_stalk_dom"/>
</dbReference>
<protein>
    <submittedName>
        <fullName evidence="15">YadA-like family protein</fullName>
    </submittedName>
</protein>
<dbReference type="InterPro" id="IPR011049">
    <property type="entry name" value="Serralysin-like_metalloprot_C"/>
</dbReference>
<feature type="domain" description="Trimeric autotransporter adhesin YadA-like C-terminal membrane anchor" evidence="13">
    <location>
        <begin position="1056"/>
        <end position="1116"/>
    </location>
</feature>
<evidence type="ECO:0000256" key="7">
    <source>
        <dbReference type="ARBA" id="ARBA00022729"/>
    </source>
</evidence>
<comment type="subcellular location">
    <subcellularLocation>
        <location evidence="2">Cell outer membrane</location>
    </subcellularLocation>
    <subcellularLocation>
        <location evidence="1">Cell surface</location>
    </subcellularLocation>
</comment>
<keyword evidence="10" id="KW-0998">Cell outer membrane</keyword>
<dbReference type="Gene3D" id="3.30.1300.30">
    <property type="entry name" value="GSPII I/J protein-like"/>
    <property type="match status" value="1"/>
</dbReference>
<dbReference type="Gene3D" id="6.20.50.100">
    <property type="match status" value="1"/>
</dbReference>
<accession>A0A9X4E415</accession>
<dbReference type="Gene3D" id="2.20.70.140">
    <property type="match status" value="1"/>
</dbReference>
<dbReference type="Gene3D" id="3.90.1780.10">
    <property type="entry name" value="Trimeric adhesin"/>
    <property type="match status" value="1"/>
</dbReference>
<feature type="compositionally biased region" description="Polar residues" evidence="11">
    <location>
        <begin position="58"/>
        <end position="72"/>
    </location>
</feature>
<evidence type="ECO:0000256" key="9">
    <source>
        <dbReference type="ARBA" id="ARBA00023136"/>
    </source>
</evidence>
<dbReference type="GO" id="GO:0009279">
    <property type="term" value="C:cell outer membrane"/>
    <property type="evidence" value="ECO:0007669"/>
    <property type="project" value="UniProtKB-SubCell"/>
</dbReference>
<feature type="region of interest" description="Disordered" evidence="11">
    <location>
        <begin position="58"/>
        <end position="77"/>
    </location>
</feature>
<dbReference type="InterPro" id="IPR037174">
    <property type="entry name" value="Trimeric_adhesin"/>
</dbReference>
<feature type="domain" description="Trimeric autotransporter adhesin YadA-like stalk" evidence="14">
    <location>
        <begin position="680"/>
        <end position="716"/>
    </location>
</feature>
<comment type="caution">
    <text evidence="15">The sequence shown here is derived from an EMBL/GenBank/DDBJ whole genome shotgun (WGS) entry which is preliminary data.</text>
</comment>
<keyword evidence="8" id="KW-0653">Protein transport</keyword>
<evidence type="ECO:0000256" key="12">
    <source>
        <dbReference type="SAM" id="SignalP"/>
    </source>
</evidence>
<dbReference type="Gene3D" id="1.20.5.170">
    <property type="match status" value="1"/>
</dbReference>
<evidence type="ECO:0000256" key="11">
    <source>
        <dbReference type="SAM" id="MobiDB-lite"/>
    </source>
</evidence>
<dbReference type="InterPro" id="IPR045584">
    <property type="entry name" value="Pilin-like"/>
</dbReference>
<dbReference type="GO" id="GO:0015031">
    <property type="term" value="P:protein transport"/>
    <property type="evidence" value="ECO:0007669"/>
    <property type="project" value="UniProtKB-KW"/>
</dbReference>
<dbReference type="Pfam" id="PF03895">
    <property type="entry name" value="YadA_anchor"/>
    <property type="match status" value="1"/>
</dbReference>
<sequence length="1116" mass="111541">MRAARAASPPPARLKLAALLLMLAGSGSVFAADEDTEARLQTLEAKADRTGYVHVNTGDANQAEGNEQTNEGTIDAKGGARAPGAVAAGKAAKAYGKYGISIGEEARAGDRGRGGAAAADLGKHAIAIGYKANAYNVSNSSPDLPNAAAGIAIGANAVASQNAVHIGNVTNTRAIQSEGKWQYNNRRGSTTVGAESYNGAVLGSILGSGSKITTGEAEVGSFEIFGRRIPGVRTQGTASTVVGAYNTVIANDKDKNWDGVANHISGAANKITGSNGALIVGSGNQINNAYRDEQFTMGDASAIVAGNLDVLRDKELGSVGIIGGSNLAENVIRSQVIGVGNTLKGSNAAGRIERNAVTGYKNTVTDVNNAFTAGSENTVSNTNDLVLMGNSNGLNNITGAQILGSNTVVSDGLSNIVAVGKAAEITQSNSVALGAGSTATREATSVNTATVNGITYGGFAGQGKAESGVFAVGRAGGERQIIHVAAGEISQTSTDAVNGSQLYLVAEKLAAEIKKGAGGSGGGTGSVVAPGSGIAVSPDTQNGTTTYTVSAKTDNTTVKVDDAGNITAVTAGLTVQDGKVVPPAATGALATAGDIADAINKSGWKLAADGTDGKELINPSDTVTFKAGDNLTVSRTGSEITYATKRDANFDSVTFDSNGPKISNNGGNLKVGGTDGQSVKITNVAAGTDDTDAVNVSQLRAAVAAVKTGGVKAGKNVTVDPGADGFYTVNAWDTKIISGSSALSVTPTDQASNTDEKTRNYTIDLAQTTKDDIQKGVDAKNTVDTKGITFAGDTGSPVSRKLGETVNVKGNAADAAGLTDGNIGVVANGTDTLTVKLNKDVNLTDSGSLAVGGSKLTNNNLTVGGNHPVSIDGDKGTIGGLTNKTFDPNNFTSGQAATEDQLKAVYDAASRAGGGGWHIQANGDAADFVAPGSTVQFLDGKNIAITRNGSHITVATKDDVSFNSVTAKNIHADTGKIGSVTLNADGITVGGGANPVSLTGSGLNNGGNRITNVAAGVADTDAVNVGQLRQLGGDINRVAKKAYAGVAGAMAQSAIPQVTRAGANGVGIGGGYYGGRSAVAVGMSSMSDSGNWIVKGTVSANSSGRIGASTGALYQW</sequence>